<evidence type="ECO:0000256" key="1">
    <source>
        <dbReference type="SAM" id="Phobius"/>
    </source>
</evidence>
<keyword evidence="1" id="KW-0472">Membrane</keyword>
<keyword evidence="1" id="KW-0812">Transmembrane</keyword>
<accession>A0A6A5ZNB3</accession>
<dbReference type="EMBL" id="ML977313">
    <property type="protein sequence ID" value="KAF2120685.1"/>
    <property type="molecule type" value="Genomic_DNA"/>
</dbReference>
<keyword evidence="1" id="KW-1133">Transmembrane helix</keyword>
<name>A0A6A5ZNB3_9PLEO</name>
<proteinExistence type="predicted"/>
<keyword evidence="3" id="KW-1185">Reference proteome</keyword>
<dbReference type="AlphaFoldDB" id="A0A6A5ZNB3"/>
<feature type="transmembrane region" description="Helical" evidence="1">
    <location>
        <begin position="168"/>
        <end position="187"/>
    </location>
</feature>
<organism evidence="2 3">
    <name type="scientific">Lophiotrema nucula</name>
    <dbReference type="NCBI Taxonomy" id="690887"/>
    <lineage>
        <taxon>Eukaryota</taxon>
        <taxon>Fungi</taxon>
        <taxon>Dikarya</taxon>
        <taxon>Ascomycota</taxon>
        <taxon>Pezizomycotina</taxon>
        <taxon>Dothideomycetes</taxon>
        <taxon>Pleosporomycetidae</taxon>
        <taxon>Pleosporales</taxon>
        <taxon>Lophiotremataceae</taxon>
        <taxon>Lophiotrema</taxon>
    </lineage>
</organism>
<feature type="transmembrane region" description="Helical" evidence="1">
    <location>
        <begin position="125"/>
        <end position="148"/>
    </location>
</feature>
<dbReference type="Proteomes" id="UP000799770">
    <property type="component" value="Unassembled WGS sequence"/>
</dbReference>
<reference evidence="2" key="1">
    <citation type="journal article" date="2020" name="Stud. Mycol.">
        <title>101 Dothideomycetes genomes: a test case for predicting lifestyles and emergence of pathogens.</title>
        <authorList>
            <person name="Haridas S."/>
            <person name="Albert R."/>
            <person name="Binder M."/>
            <person name="Bloem J."/>
            <person name="Labutti K."/>
            <person name="Salamov A."/>
            <person name="Andreopoulos B."/>
            <person name="Baker S."/>
            <person name="Barry K."/>
            <person name="Bills G."/>
            <person name="Bluhm B."/>
            <person name="Cannon C."/>
            <person name="Castanera R."/>
            <person name="Culley D."/>
            <person name="Daum C."/>
            <person name="Ezra D."/>
            <person name="Gonzalez J."/>
            <person name="Henrissat B."/>
            <person name="Kuo A."/>
            <person name="Liang C."/>
            <person name="Lipzen A."/>
            <person name="Lutzoni F."/>
            <person name="Magnuson J."/>
            <person name="Mondo S."/>
            <person name="Nolan M."/>
            <person name="Ohm R."/>
            <person name="Pangilinan J."/>
            <person name="Park H.-J."/>
            <person name="Ramirez L."/>
            <person name="Alfaro M."/>
            <person name="Sun H."/>
            <person name="Tritt A."/>
            <person name="Yoshinaga Y."/>
            <person name="Zwiers L.-H."/>
            <person name="Turgeon B."/>
            <person name="Goodwin S."/>
            <person name="Spatafora J."/>
            <person name="Crous P."/>
            <person name="Grigoriev I."/>
        </authorList>
    </citation>
    <scope>NUCLEOTIDE SEQUENCE</scope>
    <source>
        <strain evidence="2">CBS 627.86</strain>
    </source>
</reference>
<evidence type="ECO:0000313" key="2">
    <source>
        <dbReference type="EMBL" id="KAF2120685.1"/>
    </source>
</evidence>
<feature type="transmembrane region" description="Helical" evidence="1">
    <location>
        <begin position="96"/>
        <end position="118"/>
    </location>
</feature>
<evidence type="ECO:0000313" key="3">
    <source>
        <dbReference type="Proteomes" id="UP000799770"/>
    </source>
</evidence>
<sequence>MGVLRAYTHPNDSRWRGPQRHAYTILLTITVFVTLIWIFFIADQAYSRVLDNQYQKLAHKHNADAEKGIYYEPPTYPPVRWHAGTEGEVADGWTSFFFRAFLALVPDTIHLPIAHILLHKNKLHPVGALVCGVIFFCLWVDSALWGIFTTTWSEYYNKDKNAWDELANMGSALQVVTALLYLAYMGYSAKAVHEWRKNKGDREAFRAGVAHGLELAGVNKNGQERRSHVEAAPSYAVV</sequence>
<protein>
    <submittedName>
        <fullName evidence="2">Uncharacterized protein</fullName>
    </submittedName>
</protein>
<feature type="transmembrane region" description="Helical" evidence="1">
    <location>
        <begin position="21"/>
        <end position="42"/>
    </location>
</feature>
<dbReference type="OrthoDB" id="4167046at2759"/>
<gene>
    <name evidence="2" type="ORF">BDV96DRAFT_595115</name>
</gene>